<dbReference type="Proteomes" id="UP000827549">
    <property type="component" value="Chromosome 6"/>
</dbReference>
<proteinExistence type="predicted"/>
<dbReference type="RefSeq" id="XP_062630554.1">
    <property type="nucleotide sequence ID" value="XM_062774570.1"/>
</dbReference>
<protein>
    <submittedName>
        <fullName evidence="1">Uncharacterized protein</fullName>
    </submittedName>
</protein>
<dbReference type="AlphaFoldDB" id="A0AAF0YD50"/>
<evidence type="ECO:0000313" key="2">
    <source>
        <dbReference type="Proteomes" id="UP000827549"/>
    </source>
</evidence>
<name>A0AAF0YD50_9TREE</name>
<dbReference type="EMBL" id="CP086719">
    <property type="protein sequence ID" value="WOO84528.1"/>
    <property type="molecule type" value="Genomic_DNA"/>
</dbReference>
<gene>
    <name evidence="1" type="ORF">LOC62_06G008045</name>
</gene>
<evidence type="ECO:0000313" key="1">
    <source>
        <dbReference type="EMBL" id="WOO84528.1"/>
    </source>
</evidence>
<organism evidence="1 2">
    <name type="scientific">Vanrija pseudolonga</name>
    <dbReference type="NCBI Taxonomy" id="143232"/>
    <lineage>
        <taxon>Eukaryota</taxon>
        <taxon>Fungi</taxon>
        <taxon>Dikarya</taxon>
        <taxon>Basidiomycota</taxon>
        <taxon>Agaricomycotina</taxon>
        <taxon>Tremellomycetes</taxon>
        <taxon>Trichosporonales</taxon>
        <taxon>Trichosporonaceae</taxon>
        <taxon>Vanrija</taxon>
    </lineage>
</organism>
<sequence length="192" mass="20730">MTPVPKHPTITFPMLTISKVPPNHPSLVAGTVVGVLEPWVEATLHNTPVTFLEHTSLLAAIKARLEAIRANLDAIAVGFSAALEQIKADTEAYNAEVARFNALSPANTALVDATQGVTSNLTHTANYLTDPVVLLSLALAFDNMGSRAARQQLQALVEMMGPRALHEAVKELEMNTLVQASAEQLEMMCRYF</sequence>
<accession>A0AAF0YD50</accession>
<reference evidence="1" key="1">
    <citation type="submission" date="2023-10" db="EMBL/GenBank/DDBJ databases">
        <authorList>
            <person name="Noh H."/>
        </authorList>
    </citation>
    <scope>NUCLEOTIDE SEQUENCE</scope>
    <source>
        <strain evidence="1">DUCC4014</strain>
    </source>
</reference>
<dbReference type="GeneID" id="87811215"/>
<keyword evidence="2" id="KW-1185">Reference proteome</keyword>